<keyword evidence="1" id="KW-0596">Phosphopantetheine</keyword>
<dbReference type="InterPro" id="IPR036736">
    <property type="entry name" value="ACP-like_sf"/>
</dbReference>
<evidence type="ECO:0000256" key="2">
    <source>
        <dbReference type="ARBA" id="ARBA00022553"/>
    </source>
</evidence>
<feature type="domain" description="Carrier" evidence="3">
    <location>
        <begin position="1"/>
        <end position="56"/>
    </location>
</feature>
<sequence length="343" mass="37044">KNVGADDNFFDLGGNSLHGSQLAARIREHLRVAVTTRHLFTNPVLEQLAARLDSGDTDGAARSDNATALQPRGTRPPLFFVHPVGGSVAEYVRLAPLLGADQPFYAIEDPGLLGAPSAGDLAGRASEYIKVIRRVRPSGPYRLGGWSLGGVIALEMARQLTGAGEHVAIVVVLDSGLPGDPCVPGDLEVLSAFVRDLIGIAGVRPPDLDPESFRHLARDALEERALAVLDDAGLVPDGTRDELRTRMRLFGVNTRAMFAHRPRRYPGRLVLVSAAESAATDPAAWQALCADFEHRTVPGDHYSMLRQPHLEELAAVLRDCLRERQERADTSEPWSPLEGTGTQ</sequence>
<dbReference type="InterPro" id="IPR001031">
    <property type="entry name" value="Thioesterase"/>
</dbReference>
<dbReference type="InterPro" id="IPR020802">
    <property type="entry name" value="TesA-like"/>
</dbReference>
<dbReference type="PANTHER" id="PTHR43775:SF37">
    <property type="entry name" value="SI:DKEY-61P9.11"/>
    <property type="match status" value="1"/>
</dbReference>
<dbReference type="Pfam" id="PF00550">
    <property type="entry name" value="PP-binding"/>
    <property type="match status" value="1"/>
</dbReference>
<dbReference type="SMART" id="SM00824">
    <property type="entry name" value="PKS_TE"/>
    <property type="match status" value="1"/>
</dbReference>
<name>A0ABW1NVQ7_9ACTN</name>
<evidence type="ECO:0000256" key="1">
    <source>
        <dbReference type="ARBA" id="ARBA00022450"/>
    </source>
</evidence>
<reference evidence="5" key="1">
    <citation type="journal article" date="2019" name="Int. J. Syst. Evol. Microbiol.">
        <title>The Global Catalogue of Microorganisms (GCM) 10K type strain sequencing project: providing services to taxonomists for standard genome sequencing and annotation.</title>
        <authorList>
            <consortium name="The Broad Institute Genomics Platform"/>
            <consortium name="The Broad Institute Genome Sequencing Center for Infectious Disease"/>
            <person name="Wu L."/>
            <person name="Ma J."/>
        </authorList>
    </citation>
    <scope>NUCLEOTIDE SEQUENCE [LARGE SCALE GENOMIC DNA]</scope>
    <source>
        <strain evidence="5">JCM 30346</strain>
    </source>
</reference>
<dbReference type="InterPro" id="IPR029058">
    <property type="entry name" value="AB_hydrolase_fold"/>
</dbReference>
<feature type="non-terminal residue" evidence="4">
    <location>
        <position position="1"/>
    </location>
</feature>
<evidence type="ECO:0000259" key="3">
    <source>
        <dbReference type="PROSITE" id="PS50075"/>
    </source>
</evidence>
<comment type="caution">
    <text evidence="4">The sequence shown here is derived from an EMBL/GenBank/DDBJ whole genome shotgun (WGS) entry which is preliminary data.</text>
</comment>
<dbReference type="Proteomes" id="UP001596137">
    <property type="component" value="Unassembled WGS sequence"/>
</dbReference>
<dbReference type="SUPFAM" id="SSF53474">
    <property type="entry name" value="alpha/beta-Hydrolases"/>
    <property type="match status" value="1"/>
</dbReference>
<dbReference type="EMBL" id="JBHSRF010000100">
    <property type="protein sequence ID" value="MFC6086792.1"/>
    <property type="molecule type" value="Genomic_DNA"/>
</dbReference>
<dbReference type="InterPro" id="IPR009081">
    <property type="entry name" value="PP-bd_ACP"/>
</dbReference>
<protein>
    <submittedName>
        <fullName evidence="4">Thioesterase domain-containing protein</fullName>
    </submittedName>
</protein>
<dbReference type="InterPro" id="IPR050091">
    <property type="entry name" value="PKS_NRPS_Biosynth_Enz"/>
</dbReference>
<dbReference type="Pfam" id="PF00975">
    <property type="entry name" value="Thioesterase"/>
    <property type="match status" value="1"/>
</dbReference>
<dbReference type="PROSITE" id="PS50075">
    <property type="entry name" value="CARRIER"/>
    <property type="match status" value="1"/>
</dbReference>
<dbReference type="SUPFAM" id="SSF47336">
    <property type="entry name" value="ACP-like"/>
    <property type="match status" value="1"/>
</dbReference>
<evidence type="ECO:0000313" key="5">
    <source>
        <dbReference type="Proteomes" id="UP001596137"/>
    </source>
</evidence>
<dbReference type="Gene3D" id="1.10.1200.10">
    <property type="entry name" value="ACP-like"/>
    <property type="match status" value="1"/>
</dbReference>
<dbReference type="PANTHER" id="PTHR43775">
    <property type="entry name" value="FATTY ACID SYNTHASE"/>
    <property type="match status" value="1"/>
</dbReference>
<gene>
    <name evidence="4" type="ORF">ACFP1K_36880</name>
</gene>
<dbReference type="RefSeq" id="WP_380762320.1">
    <property type="nucleotide sequence ID" value="NZ_JBHSRF010000100.1"/>
</dbReference>
<evidence type="ECO:0000313" key="4">
    <source>
        <dbReference type="EMBL" id="MFC6086792.1"/>
    </source>
</evidence>
<accession>A0ABW1NVQ7</accession>
<keyword evidence="5" id="KW-1185">Reference proteome</keyword>
<keyword evidence="2" id="KW-0597">Phosphoprotein</keyword>
<organism evidence="4 5">
    <name type="scientific">Sphaerisporangium aureirubrum</name>
    <dbReference type="NCBI Taxonomy" id="1544736"/>
    <lineage>
        <taxon>Bacteria</taxon>
        <taxon>Bacillati</taxon>
        <taxon>Actinomycetota</taxon>
        <taxon>Actinomycetes</taxon>
        <taxon>Streptosporangiales</taxon>
        <taxon>Streptosporangiaceae</taxon>
        <taxon>Sphaerisporangium</taxon>
    </lineage>
</organism>
<proteinExistence type="predicted"/>
<dbReference type="Gene3D" id="3.40.50.1820">
    <property type="entry name" value="alpha/beta hydrolase"/>
    <property type="match status" value="1"/>
</dbReference>